<organism evidence="2 3">
    <name type="scientific">Calocera cornea HHB12733</name>
    <dbReference type="NCBI Taxonomy" id="1353952"/>
    <lineage>
        <taxon>Eukaryota</taxon>
        <taxon>Fungi</taxon>
        <taxon>Dikarya</taxon>
        <taxon>Basidiomycota</taxon>
        <taxon>Agaricomycotina</taxon>
        <taxon>Dacrymycetes</taxon>
        <taxon>Dacrymycetales</taxon>
        <taxon>Dacrymycetaceae</taxon>
        <taxon>Calocera</taxon>
    </lineage>
</organism>
<evidence type="ECO:0000313" key="2">
    <source>
        <dbReference type="EMBL" id="KZT50471.1"/>
    </source>
</evidence>
<gene>
    <name evidence="2" type="ORF">CALCODRAFT_184901</name>
</gene>
<name>A0A165CA18_9BASI</name>
<feature type="compositionally biased region" description="Basic and acidic residues" evidence="1">
    <location>
        <begin position="69"/>
        <end position="78"/>
    </location>
</feature>
<dbReference type="InParanoid" id="A0A165CA18"/>
<evidence type="ECO:0000256" key="1">
    <source>
        <dbReference type="SAM" id="MobiDB-lite"/>
    </source>
</evidence>
<sequence>MLFSRRRGAPHTACCSQGREGGCAAARQASTARGNPVLPTARAWRRDGGKALRTPSLYTWSEHQPPEPATREDDRAYEQARSSYPIPIIGTKERTEKGRVMIPIYLSPDHAERKVAGIFLVRTGGCWLRATDREAGRRLSVHWEDSAVLEYSK</sequence>
<evidence type="ECO:0000313" key="3">
    <source>
        <dbReference type="Proteomes" id="UP000076842"/>
    </source>
</evidence>
<proteinExistence type="predicted"/>
<dbReference type="EMBL" id="KV424172">
    <property type="protein sequence ID" value="KZT50471.1"/>
    <property type="molecule type" value="Genomic_DNA"/>
</dbReference>
<dbReference type="AlphaFoldDB" id="A0A165CA18"/>
<dbReference type="Proteomes" id="UP000076842">
    <property type="component" value="Unassembled WGS sequence"/>
</dbReference>
<protein>
    <submittedName>
        <fullName evidence="2">Uncharacterized protein</fullName>
    </submittedName>
</protein>
<feature type="region of interest" description="Disordered" evidence="1">
    <location>
        <begin position="55"/>
        <end position="86"/>
    </location>
</feature>
<keyword evidence="3" id="KW-1185">Reference proteome</keyword>
<accession>A0A165CA18</accession>
<reference evidence="2 3" key="1">
    <citation type="journal article" date="2016" name="Mol. Biol. Evol.">
        <title>Comparative Genomics of Early-Diverging Mushroom-Forming Fungi Provides Insights into the Origins of Lignocellulose Decay Capabilities.</title>
        <authorList>
            <person name="Nagy L.G."/>
            <person name="Riley R."/>
            <person name="Tritt A."/>
            <person name="Adam C."/>
            <person name="Daum C."/>
            <person name="Floudas D."/>
            <person name="Sun H."/>
            <person name="Yadav J.S."/>
            <person name="Pangilinan J."/>
            <person name="Larsson K.H."/>
            <person name="Matsuura K."/>
            <person name="Barry K."/>
            <person name="Labutti K."/>
            <person name="Kuo R."/>
            <person name="Ohm R.A."/>
            <person name="Bhattacharya S.S."/>
            <person name="Shirouzu T."/>
            <person name="Yoshinaga Y."/>
            <person name="Martin F.M."/>
            <person name="Grigoriev I.V."/>
            <person name="Hibbett D.S."/>
        </authorList>
    </citation>
    <scope>NUCLEOTIDE SEQUENCE [LARGE SCALE GENOMIC DNA]</scope>
    <source>
        <strain evidence="2 3">HHB12733</strain>
    </source>
</reference>